<evidence type="ECO:0000256" key="4">
    <source>
        <dbReference type="ARBA" id="ARBA00022618"/>
    </source>
</evidence>
<keyword evidence="12" id="KW-1185">Reference proteome</keyword>
<evidence type="ECO:0000256" key="10">
    <source>
        <dbReference type="SAM" id="Coils"/>
    </source>
</evidence>
<evidence type="ECO:0000256" key="1">
    <source>
        <dbReference type="ARBA" id="ARBA00004186"/>
    </source>
</evidence>
<keyword evidence="9" id="KW-0131">Cell cycle</keyword>
<keyword evidence="6" id="KW-0498">Mitosis</keyword>
<evidence type="ECO:0000256" key="9">
    <source>
        <dbReference type="ARBA" id="ARBA00023306"/>
    </source>
</evidence>
<evidence type="ECO:0000256" key="7">
    <source>
        <dbReference type="ARBA" id="ARBA00023054"/>
    </source>
</evidence>
<dbReference type="OrthoDB" id="5372507at2759"/>
<feature type="non-terminal residue" evidence="11">
    <location>
        <position position="1"/>
    </location>
</feature>
<evidence type="ECO:0000313" key="11">
    <source>
        <dbReference type="EMBL" id="NXS10880.1"/>
    </source>
</evidence>
<dbReference type="GO" id="GO:0007098">
    <property type="term" value="P:centrosome cycle"/>
    <property type="evidence" value="ECO:0007669"/>
    <property type="project" value="TreeGrafter"/>
</dbReference>
<dbReference type="PANTHER" id="PTHR31570:SF1">
    <property type="entry name" value="HAUS AUGMIN-LIKE COMPLEX SUBUNIT 1"/>
    <property type="match status" value="1"/>
</dbReference>
<protein>
    <submittedName>
        <fullName evidence="11">HAUS1 protein</fullName>
    </submittedName>
</protein>
<dbReference type="GO" id="GO:0070652">
    <property type="term" value="C:HAUS complex"/>
    <property type="evidence" value="ECO:0007669"/>
    <property type="project" value="InterPro"/>
</dbReference>
<comment type="subcellular location">
    <subcellularLocation>
        <location evidence="1">Cytoplasm</location>
        <location evidence="1">Cytoskeleton</location>
        <location evidence="1">Spindle</location>
    </subcellularLocation>
</comment>
<keyword evidence="8" id="KW-0206">Cytoskeleton</keyword>
<evidence type="ECO:0000256" key="5">
    <source>
        <dbReference type="ARBA" id="ARBA00022701"/>
    </source>
</evidence>
<dbReference type="GO" id="GO:0005819">
    <property type="term" value="C:spindle"/>
    <property type="evidence" value="ECO:0007669"/>
    <property type="project" value="UniProtKB-SubCell"/>
</dbReference>
<dbReference type="Pfam" id="PF25762">
    <property type="entry name" value="HAUS1"/>
    <property type="match status" value="1"/>
</dbReference>
<keyword evidence="3" id="KW-0963">Cytoplasm</keyword>
<dbReference type="GO" id="GO:0005829">
    <property type="term" value="C:cytosol"/>
    <property type="evidence" value="ECO:0007669"/>
    <property type="project" value="TreeGrafter"/>
</dbReference>
<dbReference type="GO" id="GO:0005874">
    <property type="term" value="C:microtubule"/>
    <property type="evidence" value="ECO:0007669"/>
    <property type="project" value="UniProtKB-KW"/>
</dbReference>
<evidence type="ECO:0000256" key="6">
    <source>
        <dbReference type="ARBA" id="ARBA00022776"/>
    </source>
</evidence>
<proteinExistence type="inferred from homology"/>
<feature type="coiled-coil region" evidence="10">
    <location>
        <begin position="140"/>
        <end position="227"/>
    </location>
</feature>
<feature type="non-terminal residue" evidence="11">
    <location>
        <position position="238"/>
    </location>
</feature>
<dbReference type="AlphaFoldDB" id="A0A7L2RNI9"/>
<dbReference type="PRINTS" id="PR02087">
    <property type="entry name" value="HAUSAUGMINL1"/>
</dbReference>
<dbReference type="EMBL" id="VYZS01082439">
    <property type="protein sequence ID" value="NXS10880.1"/>
    <property type="molecule type" value="Genomic_DNA"/>
</dbReference>
<evidence type="ECO:0000256" key="8">
    <source>
        <dbReference type="ARBA" id="ARBA00023212"/>
    </source>
</evidence>
<dbReference type="InterPro" id="IPR026243">
    <property type="entry name" value="HAUS1"/>
</dbReference>
<dbReference type="GO" id="GO:0051225">
    <property type="term" value="P:spindle assembly"/>
    <property type="evidence" value="ECO:0007669"/>
    <property type="project" value="InterPro"/>
</dbReference>
<keyword evidence="4" id="KW-0132">Cell division</keyword>
<keyword evidence="7 10" id="KW-0175">Coiled coil</keyword>
<sequence>QVGLWLKKIYGDEPIPEYEVNEKTVDILHDIMERNEARDRDVSLMIECMKEQEAEYDQQAKEMEDILRDLGLSPTSLSREANKVLRELTKSATTLDAKDTSLTSFFCAINKRTAELIEIKSANREMQHKLNTRKKKLTSVLTLERELQQEIKEIEESQAVQSAKDKIHSNNLQFLRDKSLELKIRIKAAEEELIARGLSKDLTHDALMKLSEEVAAAQKELVPLEKEMKSYHDLPPVI</sequence>
<organism evidence="11 12">
    <name type="scientific">Neodrepanis coruscans</name>
    <name type="common">wattled asity</name>
    <dbReference type="NCBI Taxonomy" id="254563"/>
    <lineage>
        <taxon>Eukaryota</taxon>
        <taxon>Metazoa</taxon>
        <taxon>Chordata</taxon>
        <taxon>Craniata</taxon>
        <taxon>Vertebrata</taxon>
        <taxon>Euteleostomi</taxon>
        <taxon>Archelosauria</taxon>
        <taxon>Archosauria</taxon>
        <taxon>Dinosauria</taxon>
        <taxon>Saurischia</taxon>
        <taxon>Theropoda</taxon>
        <taxon>Coelurosauria</taxon>
        <taxon>Aves</taxon>
        <taxon>Neognathae</taxon>
        <taxon>Neoaves</taxon>
        <taxon>Telluraves</taxon>
        <taxon>Australaves</taxon>
        <taxon>Passeriformes</taxon>
        <taxon>Philepittidae</taxon>
        <taxon>Neodrepanis</taxon>
    </lineage>
</organism>
<reference evidence="11 12" key="1">
    <citation type="submission" date="2019-09" db="EMBL/GenBank/DDBJ databases">
        <title>Bird 10,000 Genomes (B10K) Project - Family phase.</title>
        <authorList>
            <person name="Zhang G."/>
        </authorList>
    </citation>
    <scope>NUCLEOTIDE SEQUENCE [LARGE SCALE GENOMIC DNA]</scope>
    <source>
        <strain evidence="11">B10K-DU-002-79</strain>
    </source>
</reference>
<evidence type="ECO:0000313" key="12">
    <source>
        <dbReference type="Proteomes" id="UP000560066"/>
    </source>
</evidence>
<gene>
    <name evidence="11" type="primary">Haus1</name>
    <name evidence="11" type="ORF">NEOCOR_R02556</name>
</gene>
<evidence type="ECO:0000256" key="3">
    <source>
        <dbReference type="ARBA" id="ARBA00022490"/>
    </source>
</evidence>
<comment type="caution">
    <text evidence="11">The sequence shown here is derived from an EMBL/GenBank/DDBJ whole genome shotgun (WGS) entry which is preliminary data.</text>
</comment>
<dbReference type="PANTHER" id="PTHR31570">
    <property type="entry name" value="HAUS AUGMIN-LIKE COMPLEX SUBUNIT 1"/>
    <property type="match status" value="1"/>
</dbReference>
<dbReference type="Proteomes" id="UP000560066">
    <property type="component" value="Unassembled WGS sequence"/>
</dbReference>
<comment type="similarity">
    <text evidence="2">Belongs to the HAUS1 family.</text>
</comment>
<accession>A0A7L2RNI9</accession>
<evidence type="ECO:0000256" key="2">
    <source>
        <dbReference type="ARBA" id="ARBA00005479"/>
    </source>
</evidence>
<name>A0A7L2RNI9_9PASS</name>
<dbReference type="GO" id="GO:0051301">
    <property type="term" value="P:cell division"/>
    <property type="evidence" value="ECO:0007669"/>
    <property type="project" value="UniProtKB-KW"/>
</dbReference>
<keyword evidence="5" id="KW-0493">Microtubule</keyword>